<dbReference type="NCBIfam" id="TIGR01011">
    <property type="entry name" value="rpsB_bact"/>
    <property type="match status" value="1"/>
</dbReference>
<evidence type="ECO:0000313" key="8">
    <source>
        <dbReference type="Proteomes" id="UP000034837"/>
    </source>
</evidence>
<dbReference type="PANTHER" id="PTHR12534:SF0">
    <property type="entry name" value="SMALL RIBOSOMAL SUBUNIT PROTEIN US2M"/>
    <property type="match status" value="1"/>
</dbReference>
<dbReference type="Gene3D" id="1.10.287.610">
    <property type="entry name" value="Helix hairpin bin"/>
    <property type="match status" value="1"/>
</dbReference>
<name>A0A0G1CF38_9BACT</name>
<dbReference type="InterPro" id="IPR001865">
    <property type="entry name" value="Ribosomal_uS2"/>
</dbReference>
<sequence>MSYQIPSILDMLKAGVHFGHQSNKWHPKMAPFIFTQRNKVHIFDLEKTQAKLAEALEYLKNAAAQNRTFLIVSTKEQAKPIIKKYAEEAGVPYITEGWIGGLLTNFDEIHQTLFKKYKKLKGLKETGEITKYTKKEQIRLMKELDKMDRYLSSVEKMERKPDIIFIVDLKTEKTAFEEALKIGTKIVAICDTNINPEKIDYVIPANDDATHSIEMIVKLVAEAIKDGKALGASTASAVKTETDKKKETVSSVFAE</sequence>
<dbReference type="GO" id="GO:0022627">
    <property type="term" value="C:cytosolic small ribosomal subunit"/>
    <property type="evidence" value="ECO:0007669"/>
    <property type="project" value="TreeGrafter"/>
</dbReference>
<evidence type="ECO:0000256" key="2">
    <source>
        <dbReference type="ARBA" id="ARBA00022980"/>
    </source>
</evidence>
<dbReference type="HAMAP" id="MF_00291_B">
    <property type="entry name" value="Ribosomal_uS2_B"/>
    <property type="match status" value="1"/>
</dbReference>
<dbReference type="SUPFAM" id="SSF52313">
    <property type="entry name" value="Ribosomal protein S2"/>
    <property type="match status" value="1"/>
</dbReference>
<dbReference type="GO" id="GO:0006412">
    <property type="term" value="P:translation"/>
    <property type="evidence" value="ECO:0007669"/>
    <property type="project" value="UniProtKB-UniRule"/>
</dbReference>
<accession>A0A0G1CF38</accession>
<evidence type="ECO:0000256" key="1">
    <source>
        <dbReference type="ARBA" id="ARBA00006242"/>
    </source>
</evidence>
<dbReference type="Gene3D" id="3.40.50.10490">
    <property type="entry name" value="Glucose-6-phosphate isomerase like protein, domain 1"/>
    <property type="match status" value="1"/>
</dbReference>
<dbReference type="Pfam" id="PF00318">
    <property type="entry name" value="Ribosomal_S2"/>
    <property type="match status" value="1"/>
</dbReference>
<reference evidence="7 8" key="1">
    <citation type="journal article" date="2015" name="Nature">
        <title>rRNA introns, odd ribosomes, and small enigmatic genomes across a large radiation of phyla.</title>
        <authorList>
            <person name="Brown C.T."/>
            <person name="Hug L.A."/>
            <person name="Thomas B.C."/>
            <person name="Sharon I."/>
            <person name="Castelle C.J."/>
            <person name="Singh A."/>
            <person name="Wilkins M.J."/>
            <person name="Williams K.H."/>
            <person name="Banfield J.F."/>
        </authorList>
    </citation>
    <scope>NUCLEOTIDE SEQUENCE [LARGE SCALE GENOMIC DNA]</scope>
</reference>
<dbReference type="InterPro" id="IPR005706">
    <property type="entry name" value="Ribosomal_uS2_bac/mit/plastid"/>
</dbReference>
<evidence type="ECO:0000256" key="3">
    <source>
        <dbReference type="ARBA" id="ARBA00023274"/>
    </source>
</evidence>
<dbReference type="GO" id="GO:0003735">
    <property type="term" value="F:structural constituent of ribosome"/>
    <property type="evidence" value="ECO:0007669"/>
    <property type="project" value="InterPro"/>
</dbReference>
<comment type="caution">
    <text evidence="7">The sequence shown here is derived from an EMBL/GenBank/DDBJ whole genome shotgun (WGS) entry which is preliminary data.</text>
</comment>
<dbReference type="EMBL" id="LCDO01000003">
    <property type="protein sequence ID" value="KKS57186.1"/>
    <property type="molecule type" value="Genomic_DNA"/>
</dbReference>
<dbReference type="PROSITE" id="PS00962">
    <property type="entry name" value="RIBOSOMAL_S2_1"/>
    <property type="match status" value="1"/>
</dbReference>
<evidence type="ECO:0000313" key="7">
    <source>
        <dbReference type="EMBL" id="KKS57186.1"/>
    </source>
</evidence>
<dbReference type="PRINTS" id="PR00395">
    <property type="entry name" value="RIBOSOMALS2"/>
</dbReference>
<protein>
    <recommendedName>
        <fullName evidence="4 5">Small ribosomal subunit protein uS2</fullName>
    </recommendedName>
</protein>
<proteinExistence type="inferred from homology"/>
<comment type="similarity">
    <text evidence="1 5">Belongs to the universal ribosomal protein uS2 family.</text>
</comment>
<keyword evidence="2 5" id="KW-0689">Ribosomal protein</keyword>
<keyword evidence="3 5" id="KW-0687">Ribonucleoprotein</keyword>
<dbReference type="CDD" id="cd01425">
    <property type="entry name" value="RPS2"/>
    <property type="match status" value="1"/>
</dbReference>
<dbReference type="InterPro" id="IPR023591">
    <property type="entry name" value="Ribosomal_uS2_flav_dom_sf"/>
</dbReference>
<evidence type="ECO:0000256" key="4">
    <source>
        <dbReference type="ARBA" id="ARBA00035256"/>
    </source>
</evidence>
<dbReference type="PANTHER" id="PTHR12534">
    <property type="entry name" value="30S RIBOSOMAL PROTEIN S2 PROKARYOTIC AND ORGANELLAR"/>
    <property type="match status" value="1"/>
</dbReference>
<evidence type="ECO:0000256" key="5">
    <source>
        <dbReference type="HAMAP-Rule" id="MF_00291"/>
    </source>
</evidence>
<organism evidence="7 8">
    <name type="scientific">Candidatus Magasanikbacteria bacterium GW2011_GWA2_42_32</name>
    <dbReference type="NCBI Taxonomy" id="1619039"/>
    <lineage>
        <taxon>Bacteria</taxon>
        <taxon>Candidatus Magasanikiibacteriota</taxon>
    </lineage>
</organism>
<dbReference type="Proteomes" id="UP000034837">
    <property type="component" value="Unassembled WGS sequence"/>
</dbReference>
<dbReference type="InterPro" id="IPR018130">
    <property type="entry name" value="Ribosomal_uS2_CS"/>
</dbReference>
<feature type="region of interest" description="Disordered" evidence="6">
    <location>
        <begin position="236"/>
        <end position="255"/>
    </location>
</feature>
<gene>
    <name evidence="5" type="primary">rpsB</name>
    <name evidence="7" type="ORF">UV20_C0003G0128</name>
</gene>
<dbReference type="AlphaFoldDB" id="A0A0G1CF38"/>
<dbReference type="PATRIC" id="fig|1619039.3.peg.551"/>
<evidence type="ECO:0000256" key="6">
    <source>
        <dbReference type="SAM" id="MobiDB-lite"/>
    </source>
</evidence>